<dbReference type="PATRIC" id="fig|187330.3.peg.1133"/>
<organism evidence="2 3">
    <name type="scientific">Pseudoalteromonas porphyrae</name>
    <dbReference type="NCBI Taxonomy" id="187330"/>
    <lineage>
        <taxon>Bacteria</taxon>
        <taxon>Pseudomonadati</taxon>
        <taxon>Pseudomonadota</taxon>
        <taxon>Gammaproteobacteria</taxon>
        <taxon>Alteromonadales</taxon>
        <taxon>Pseudoalteromonadaceae</taxon>
        <taxon>Pseudoalteromonas</taxon>
    </lineage>
</organism>
<keyword evidence="1" id="KW-0472">Membrane</keyword>
<accession>A0A0N1ES44</accession>
<feature type="transmembrane region" description="Helical" evidence="1">
    <location>
        <begin position="219"/>
        <end position="238"/>
    </location>
</feature>
<keyword evidence="1" id="KW-0812">Transmembrane</keyword>
<dbReference type="OrthoDB" id="977790at2"/>
<comment type="caution">
    <text evidence="2">The sequence shown here is derived from an EMBL/GenBank/DDBJ whole genome shotgun (WGS) entry which is preliminary data.</text>
</comment>
<feature type="transmembrane region" description="Helical" evidence="1">
    <location>
        <begin position="72"/>
        <end position="95"/>
    </location>
</feature>
<feature type="transmembrane region" description="Helical" evidence="1">
    <location>
        <begin position="101"/>
        <end position="120"/>
    </location>
</feature>
<dbReference type="Proteomes" id="UP000037848">
    <property type="component" value="Unassembled WGS sequence"/>
</dbReference>
<sequence>MPSNLLNRPIIMVQLQQLRILIAALLAIPLFLWMDSPAGDVTFGNGQLTANIAVFTIFMVGVLHCNSRTRTAMLIGILVGFLGECLFSLVLNMYHYRFDNIPLWVAFGHGMIFGLVYRASRKPLILRNTKKLKIILLIGIILFSTFWFFAENDVFGFICTLVFLAFLIVAKKSQLFFLLMFYVVLYIELVGTYTGTWWWPNNLSSIASLPSSGNPPTGIAVFYFLFDFAVFYIYLHAINRVTLKRYRRFEQRLKANP</sequence>
<name>A0A0N1ES44_9GAMM</name>
<feature type="transmembrane region" description="Helical" evidence="1">
    <location>
        <begin position="132"/>
        <end position="148"/>
    </location>
</feature>
<feature type="transmembrane region" description="Helical" evidence="1">
    <location>
        <begin position="18"/>
        <end position="34"/>
    </location>
</feature>
<reference evidence="2 3" key="1">
    <citation type="submission" date="2015-08" db="EMBL/GenBank/DDBJ databases">
        <title>Draft Genome Sequence of Pseudoalteromonas porphyrae UCD-SED14.</title>
        <authorList>
            <person name="Coil D.A."/>
            <person name="Jospin G."/>
            <person name="Lee R.D."/>
            <person name="Eisen J.A."/>
        </authorList>
    </citation>
    <scope>NUCLEOTIDE SEQUENCE [LARGE SCALE GENOMIC DNA]</scope>
    <source>
        <strain evidence="2 3">UCD-SED14</strain>
    </source>
</reference>
<gene>
    <name evidence="2" type="ORF">ADS77_13515</name>
</gene>
<evidence type="ECO:0000256" key="1">
    <source>
        <dbReference type="SAM" id="Phobius"/>
    </source>
</evidence>
<proteinExistence type="predicted"/>
<feature type="transmembrane region" description="Helical" evidence="1">
    <location>
        <begin position="46"/>
        <end position="65"/>
    </location>
</feature>
<evidence type="ECO:0000313" key="2">
    <source>
        <dbReference type="EMBL" id="KPH61963.1"/>
    </source>
</evidence>
<feature type="transmembrane region" description="Helical" evidence="1">
    <location>
        <begin position="154"/>
        <end position="170"/>
    </location>
</feature>
<feature type="transmembrane region" description="Helical" evidence="1">
    <location>
        <begin position="177"/>
        <end position="199"/>
    </location>
</feature>
<protein>
    <submittedName>
        <fullName evidence="2">Uncharacterized protein</fullName>
    </submittedName>
</protein>
<dbReference type="EMBL" id="LHPH01000015">
    <property type="protein sequence ID" value="KPH61963.1"/>
    <property type="molecule type" value="Genomic_DNA"/>
</dbReference>
<dbReference type="AlphaFoldDB" id="A0A0N1ES44"/>
<dbReference type="RefSeq" id="WP_054204267.1">
    <property type="nucleotide sequence ID" value="NZ_LHPH01000015.1"/>
</dbReference>
<evidence type="ECO:0000313" key="3">
    <source>
        <dbReference type="Proteomes" id="UP000037848"/>
    </source>
</evidence>
<keyword evidence="3" id="KW-1185">Reference proteome</keyword>
<keyword evidence="1" id="KW-1133">Transmembrane helix</keyword>